<dbReference type="EMBL" id="MU005615">
    <property type="protein sequence ID" value="KAF2678033.1"/>
    <property type="molecule type" value="Genomic_DNA"/>
</dbReference>
<name>A0A6G1IJ67_9PLEO</name>
<dbReference type="Proteomes" id="UP000799291">
    <property type="component" value="Unassembled WGS sequence"/>
</dbReference>
<dbReference type="AlphaFoldDB" id="A0A6G1IJ67"/>
<organism evidence="1 2">
    <name type="scientific">Lentithecium fluviatile CBS 122367</name>
    <dbReference type="NCBI Taxonomy" id="1168545"/>
    <lineage>
        <taxon>Eukaryota</taxon>
        <taxon>Fungi</taxon>
        <taxon>Dikarya</taxon>
        <taxon>Ascomycota</taxon>
        <taxon>Pezizomycotina</taxon>
        <taxon>Dothideomycetes</taxon>
        <taxon>Pleosporomycetidae</taxon>
        <taxon>Pleosporales</taxon>
        <taxon>Massarineae</taxon>
        <taxon>Lentitheciaceae</taxon>
        <taxon>Lentithecium</taxon>
    </lineage>
</organism>
<protein>
    <submittedName>
        <fullName evidence="1">Uncharacterized protein</fullName>
    </submittedName>
</protein>
<gene>
    <name evidence="1" type="ORF">K458DRAFT_143236</name>
</gene>
<evidence type="ECO:0000313" key="1">
    <source>
        <dbReference type="EMBL" id="KAF2678033.1"/>
    </source>
</evidence>
<keyword evidence="2" id="KW-1185">Reference proteome</keyword>
<sequence length="203" mass="22921">MTTLTHSGIKRYIFGWNFPWEKGYRISSESAPPAQKQYKPGRSRVPHPWEARIDLEAPLSTLAQPTFTAREESLVSGQYMPPPFLRDPRSCSQHFPCTPNGSAPVANIRETYPIQWTILDRSSWTIPRYTPHINMGQQGCMRKASLLSRQEDSDGLSLFGDQDSLGHSRLTANIITSANRPGRVQKPSFLGEHVCACQFVRAY</sequence>
<accession>A0A6G1IJ67</accession>
<proteinExistence type="predicted"/>
<reference evidence="1" key="1">
    <citation type="journal article" date="2020" name="Stud. Mycol.">
        <title>101 Dothideomycetes genomes: a test case for predicting lifestyles and emergence of pathogens.</title>
        <authorList>
            <person name="Haridas S."/>
            <person name="Albert R."/>
            <person name="Binder M."/>
            <person name="Bloem J."/>
            <person name="Labutti K."/>
            <person name="Salamov A."/>
            <person name="Andreopoulos B."/>
            <person name="Baker S."/>
            <person name="Barry K."/>
            <person name="Bills G."/>
            <person name="Bluhm B."/>
            <person name="Cannon C."/>
            <person name="Castanera R."/>
            <person name="Culley D."/>
            <person name="Daum C."/>
            <person name="Ezra D."/>
            <person name="Gonzalez J."/>
            <person name="Henrissat B."/>
            <person name="Kuo A."/>
            <person name="Liang C."/>
            <person name="Lipzen A."/>
            <person name="Lutzoni F."/>
            <person name="Magnuson J."/>
            <person name="Mondo S."/>
            <person name="Nolan M."/>
            <person name="Ohm R."/>
            <person name="Pangilinan J."/>
            <person name="Park H.-J."/>
            <person name="Ramirez L."/>
            <person name="Alfaro M."/>
            <person name="Sun H."/>
            <person name="Tritt A."/>
            <person name="Yoshinaga Y."/>
            <person name="Zwiers L.-H."/>
            <person name="Turgeon B."/>
            <person name="Goodwin S."/>
            <person name="Spatafora J."/>
            <person name="Crous P."/>
            <person name="Grigoriev I."/>
        </authorList>
    </citation>
    <scope>NUCLEOTIDE SEQUENCE</scope>
    <source>
        <strain evidence="1">CBS 122367</strain>
    </source>
</reference>
<evidence type="ECO:0000313" key="2">
    <source>
        <dbReference type="Proteomes" id="UP000799291"/>
    </source>
</evidence>